<comment type="caution">
    <text evidence="1">The sequence shown here is derived from an EMBL/GenBank/DDBJ whole genome shotgun (WGS) entry which is preliminary data.</text>
</comment>
<name>A0A4Z2HL80_9TELE</name>
<keyword evidence="2" id="KW-1185">Reference proteome</keyword>
<proteinExistence type="predicted"/>
<organism evidence="1 2">
    <name type="scientific">Liparis tanakae</name>
    <name type="common">Tanaka's snailfish</name>
    <dbReference type="NCBI Taxonomy" id="230148"/>
    <lineage>
        <taxon>Eukaryota</taxon>
        <taxon>Metazoa</taxon>
        <taxon>Chordata</taxon>
        <taxon>Craniata</taxon>
        <taxon>Vertebrata</taxon>
        <taxon>Euteleostomi</taxon>
        <taxon>Actinopterygii</taxon>
        <taxon>Neopterygii</taxon>
        <taxon>Teleostei</taxon>
        <taxon>Neoteleostei</taxon>
        <taxon>Acanthomorphata</taxon>
        <taxon>Eupercaria</taxon>
        <taxon>Perciformes</taxon>
        <taxon>Cottioidei</taxon>
        <taxon>Cottales</taxon>
        <taxon>Liparidae</taxon>
        <taxon>Liparis</taxon>
    </lineage>
</organism>
<evidence type="ECO:0000313" key="1">
    <source>
        <dbReference type="EMBL" id="TNN65704.1"/>
    </source>
</evidence>
<dbReference type="EMBL" id="SRLO01000231">
    <property type="protein sequence ID" value="TNN65704.1"/>
    <property type="molecule type" value="Genomic_DNA"/>
</dbReference>
<sequence>MLEDCAALCEPTNRASLTSRRACFSSRTPASRAPLSVNEAARLSVSTPAAARGEAYIGRPMEVSQSETVLTLHEGRGFRHISLFDAELVHGGRHVLARLLQVLRVTLHKRLRDATPAMLEEERWET</sequence>
<evidence type="ECO:0000313" key="2">
    <source>
        <dbReference type="Proteomes" id="UP000314294"/>
    </source>
</evidence>
<dbReference type="AlphaFoldDB" id="A0A4Z2HL80"/>
<accession>A0A4Z2HL80</accession>
<dbReference type="Proteomes" id="UP000314294">
    <property type="component" value="Unassembled WGS sequence"/>
</dbReference>
<reference evidence="1 2" key="1">
    <citation type="submission" date="2019-03" db="EMBL/GenBank/DDBJ databases">
        <title>First draft genome of Liparis tanakae, snailfish: a comprehensive survey of snailfish specific genes.</title>
        <authorList>
            <person name="Kim W."/>
            <person name="Song I."/>
            <person name="Jeong J.-H."/>
            <person name="Kim D."/>
            <person name="Kim S."/>
            <person name="Ryu S."/>
            <person name="Song J.Y."/>
            <person name="Lee S.K."/>
        </authorList>
    </citation>
    <scope>NUCLEOTIDE SEQUENCE [LARGE SCALE GENOMIC DNA]</scope>
    <source>
        <tissue evidence="1">Muscle</tissue>
    </source>
</reference>
<protein>
    <submittedName>
        <fullName evidence="1">Uncharacterized protein</fullName>
    </submittedName>
</protein>
<gene>
    <name evidence="1" type="ORF">EYF80_024108</name>
</gene>